<gene>
    <name evidence="4" type="ORF">ACFO5K_06285</name>
</gene>
<organism evidence="4 5">
    <name type="scientific">Nocardia halotolerans</name>
    <dbReference type="NCBI Taxonomy" id="1755878"/>
    <lineage>
        <taxon>Bacteria</taxon>
        <taxon>Bacillati</taxon>
        <taxon>Actinomycetota</taxon>
        <taxon>Actinomycetes</taxon>
        <taxon>Mycobacteriales</taxon>
        <taxon>Nocardiaceae</taxon>
        <taxon>Nocardia</taxon>
    </lineage>
</organism>
<accession>A0ABV8VF75</accession>
<evidence type="ECO:0000313" key="4">
    <source>
        <dbReference type="EMBL" id="MFC4373705.1"/>
    </source>
</evidence>
<evidence type="ECO:0000259" key="3">
    <source>
        <dbReference type="Pfam" id="PF08719"/>
    </source>
</evidence>
<dbReference type="InterPro" id="IPR037238">
    <property type="entry name" value="YbiA-like_sf"/>
</dbReference>
<evidence type="ECO:0000313" key="5">
    <source>
        <dbReference type="Proteomes" id="UP001595844"/>
    </source>
</evidence>
<dbReference type="CDD" id="cd15457">
    <property type="entry name" value="NADAR"/>
    <property type="match status" value="1"/>
</dbReference>
<evidence type="ECO:0000256" key="2">
    <source>
        <dbReference type="ARBA" id="ARBA00000751"/>
    </source>
</evidence>
<dbReference type="Proteomes" id="UP001595844">
    <property type="component" value="Unassembled WGS sequence"/>
</dbReference>
<dbReference type="Gene3D" id="1.10.357.40">
    <property type="entry name" value="YbiA-like"/>
    <property type="match status" value="1"/>
</dbReference>
<dbReference type="EMBL" id="JBHSDL010000006">
    <property type="protein sequence ID" value="MFC4373705.1"/>
    <property type="molecule type" value="Genomic_DNA"/>
</dbReference>
<comment type="catalytic activity">
    <reaction evidence="1">
        <text>5-amino-6-(5-phospho-D-ribosylamino)uracil + H2O = 5,6-diaminouracil + D-ribose 5-phosphate</text>
        <dbReference type="Rhea" id="RHEA:55020"/>
        <dbReference type="ChEBI" id="CHEBI:15377"/>
        <dbReference type="ChEBI" id="CHEBI:46252"/>
        <dbReference type="ChEBI" id="CHEBI:58453"/>
        <dbReference type="ChEBI" id="CHEBI:78346"/>
    </reaction>
</comment>
<dbReference type="RefSeq" id="WP_378557135.1">
    <property type="nucleotide sequence ID" value="NZ_JBHSDL010000006.1"/>
</dbReference>
<feature type="domain" description="NADAR" evidence="3">
    <location>
        <begin position="35"/>
        <end position="181"/>
    </location>
</feature>
<dbReference type="SUPFAM" id="SSF143990">
    <property type="entry name" value="YbiA-like"/>
    <property type="match status" value="1"/>
</dbReference>
<comment type="catalytic activity">
    <reaction evidence="2">
        <text>2,5-diamino-6-hydroxy-4-(5-phosphoribosylamino)-pyrimidine + H2O = 2,5,6-triamino-4-hydroxypyrimidine + D-ribose 5-phosphate</text>
        <dbReference type="Rhea" id="RHEA:23436"/>
        <dbReference type="ChEBI" id="CHEBI:15377"/>
        <dbReference type="ChEBI" id="CHEBI:58614"/>
        <dbReference type="ChEBI" id="CHEBI:78346"/>
        <dbReference type="ChEBI" id="CHEBI:137796"/>
    </reaction>
</comment>
<name>A0ABV8VF75_9NOCA</name>
<dbReference type="NCBIfam" id="TIGR02464">
    <property type="entry name" value="ribofla_fusion"/>
    <property type="match status" value="1"/>
</dbReference>
<protein>
    <submittedName>
        <fullName evidence="4">NADAR family protein</fullName>
    </submittedName>
</protein>
<comment type="caution">
    <text evidence="4">The sequence shown here is derived from an EMBL/GenBank/DDBJ whole genome shotgun (WGS) entry which is preliminary data.</text>
</comment>
<reference evidence="5" key="1">
    <citation type="journal article" date="2019" name="Int. J. Syst. Evol. Microbiol.">
        <title>The Global Catalogue of Microorganisms (GCM) 10K type strain sequencing project: providing services to taxonomists for standard genome sequencing and annotation.</title>
        <authorList>
            <consortium name="The Broad Institute Genomics Platform"/>
            <consortium name="The Broad Institute Genome Sequencing Center for Infectious Disease"/>
            <person name="Wu L."/>
            <person name="Ma J."/>
        </authorList>
    </citation>
    <scope>NUCLEOTIDE SEQUENCE [LARGE SCALE GENOMIC DNA]</scope>
    <source>
        <strain evidence="5">IBRC-M 10490</strain>
    </source>
</reference>
<evidence type="ECO:0000256" key="1">
    <source>
        <dbReference type="ARBA" id="ARBA00000022"/>
    </source>
</evidence>
<keyword evidence="5" id="KW-1185">Reference proteome</keyword>
<dbReference type="InterPro" id="IPR012816">
    <property type="entry name" value="NADAR"/>
</dbReference>
<dbReference type="Pfam" id="PF08719">
    <property type="entry name" value="NADAR"/>
    <property type="match status" value="1"/>
</dbReference>
<sequence length="195" mass="21308">MPVESVEELREAIAQGAVPKYLLFWGHSPRRDATIGSSCLSQWWPASFVVDGVDFATAEHYMMWRKALLFGDADIATRVLEVAHPSEAKNLGRRVRNFDEQVWDRARFDIVVAGSVAEFGQDEALGGYLAGTAGRVLVEASPMDRVWGIGLTADDPRAADPARWRGLNLLGFALMRARGELIAAHDRGVAGTPSS</sequence>
<proteinExistence type="predicted"/>